<evidence type="ECO:0000313" key="2">
    <source>
        <dbReference type="EMBL" id="BDG01150.1"/>
    </source>
</evidence>
<keyword evidence="3" id="KW-1185">Reference proteome</keyword>
<keyword evidence="1" id="KW-0732">Signal</keyword>
<dbReference type="Proteomes" id="UP001162891">
    <property type="component" value="Chromosome"/>
</dbReference>
<accession>A0ABM7WNW5</accession>
<feature type="signal peptide" evidence="1">
    <location>
        <begin position="1"/>
        <end position="20"/>
    </location>
</feature>
<name>A0ABM7WNW5_9BACT</name>
<evidence type="ECO:0000313" key="3">
    <source>
        <dbReference type="Proteomes" id="UP001162891"/>
    </source>
</evidence>
<dbReference type="RefSeq" id="WP_248357547.1">
    <property type="nucleotide sequence ID" value="NZ_AP025591.1"/>
</dbReference>
<reference evidence="3" key="1">
    <citation type="journal article" date="2022" name="Int. J. Syst. Evol. Microbiol.">
        <title>Anaeromyxobacter oryzae sp. nov., Anaeromyxobacter diazotrophicus sp. nov. and Anaeromyxobacter paludicola sp. nov., isolated from paddy soils.</title>
        <authorList>
            <person name="Itoh H."/>
            <person name="Xu Z."/>
            <person name="Mise K."/>
            <person name="Masuda Y."/>
            <person name="Ushijima N."/>
            <person name="Hayakawa C."/>
            <person name="Shiratori Y."/>
            <person name="Senoo K."/>
        </authorList>
    </citation>
    <scope>NUCLEOTIDE SEQUENCE [LARGE SCALE GENOMIC DNA]</scope>
    <source>
        <strain evidence="3">Red232</strain>
    </source>
</reference>
<evidence type="ECO:0000256" key="1">
    <source>
        <dbReference type="SAM" id="SignalP"/>
    </source>
</evidence>
<feature type="chain" id="PRO_5045861508" description="Lipoprotein" evidence="1">
    <location>
        <begin position="21"/>
        <end position="219"/>
    </location>
</feature>
<sequence>MRRLLVAAVLLVASPALSRAASTVACHCYKDRTFDPGRPAAADPYVLATTRSSLLSAAYGASKAALVRAVMSGTSPDALWIAYWVSGRADRSASALLDAAGAGQAWKDVLAGAEGLGPAFDAALARGASESESELAALAVDDVLVARTGADAAGVRALRVGKASSEEVILATVLGRKTGAPGPQLLERIRSGAATWGTLLAEAGLAPEALDGLVRAGVR</sequence>
<proteinExistence type="predicted"/>
<organism evidence="2 3">
    <name type="scientific">Anaeromyxobacter oryzae</name>
    <dbReference type="NCBI Taxonomy" id="2918170"/>
    <lineage>
        <taxon>Bacteria</taxon>
        <taxon>Pseudomonadati</taxon>
        <taxon>Myxococcota</taxon>
        <taxon>Myxococcia</taxon>
        <taxon>Myxococcales</taxon>
        <taxon>Cystobacterineae</taxon>
        <taxon>Anaeromyxobacteraceae</taxon>
        <taxon>Anaeromyxobacter</taxon>
    </lineage>
</organism>
<protein>
    <recommendedName>
        <fullName evidence="4">Lipoprotein</fullName>
    </recommendedName>
</protein>
<evidence type="ECO:0008006" key="4">
    <source>
        <dbReference type="Google" id="ProtNLM"/>
    </source>
</evidence>
<gene>
    <name evidence="2" type="ORF">AMOR_01460</name>
</gene>
<dbReference type="EMBL" id="AP025591">
    <property type="protein sequence ID" value="BDG01150.1"/>
    <property type="molecule type" value="Genomic_DNA"/>
</dbReference>